<dbReference type="CDD" id="cd08065">
    <property type="entry name" value="MPN_eIF3h"/>
    <property type="match status" value="1"/>
</dbReference>
<keyword evidence="3" id="KW-0648">Protein biosynthesis</keyword>
<protein>
    <submittedName>
        <fullName evidence="6">Uncharacterized protein</fullName>
    </submittedName>
</protein>
<name>F8ND97_SERL9</name>
<dbReference type="Proteomes" id="UP000008064">
    <property type="component" value="Unassembled WGS sequence"/>
</dbReference>
<keyword evidence="1" id="KW-0963">Cytoplasm</keyword>
<reference evidence="6" key="1">
    <citation type="submission" date="2011-04" db="EMBL/GenBank/DDBJ databases">
        <title>Evolution of plant cell wall degrading machinery underlies the functional diversity of forest fungi.</title>
        <authorList>
            <consortium name="US DOE Joint Genome Institute (JGI-PGF)"/>
            <person name="Eastwood D.C."/>
            <person name="Floudas D."/>
            <person name="Binder M."/>
            <person name="Majcherczyk A."/>
            <person name="Schneider P."/>
            <person name="Aerts A."/>
            <person name="Asiegbu F.O."/>
            <person name="Baker S.E."/>
            <person name="Barry K."/>
            <person name="Bendiksby M."/>
            <person name="Blumentritt M."/>
            <person name="Coutinho P.M."/>
            <person name="Cullen D."/>
            <person name="Cullen D."/>
            <person name="Gathman A."/>
            <person name="Goodell B."/>
            <person name="Henrissat B."/>
            <person name="Ihrmark K."/>
            <person name="Kauserud H."/>
            <person name="Kohler A."/>
            <person name="LaButti K."/>
            <person name="Lapidus A."/>
            <person name="Lavin J.L."/>
            <person name="Lee Y.-H."/>
            <person name="Lindquist E."/>
            <person name="Lilly W."/>
            <person name="Lucas S."/>
            <person name="Morin E."/>
            <person name="Murat C."/>
            <person name="Oguiza J.A."/>
            <person name="Park J."/>
            <person name="Pisabarro A.G."/>
            <person name="Riley R."/>
            <person name="Rosling A."/>
            <person name="Salamov A."/>
            <person name="Schmidt O."/>
            <person name="Schmutz J."/>
            <person name="Skrede I."/>
            <person name="Stenlid J."/>
            <person name="Wiebenga A."/>
            <person name="Xie X."/>
            <person name="Kues U."/>
            <person name="Hibbett D.S."/>
            <person name="Hoffmeister D."/>
            <person name="Hogberg N."/>
            <person name="Martin F."/>
            <person name="Grigoriev I.V."/>
            <person name="Watkinson S.C."/>
        </authorList>
    </citation>
    <scope>NUCLEOTIDE SEQUENCE</scope>
    <source>
        <strain evidence="6">S7.9</strain>
    </source>
</reference>
<evidence type="ECO:0000259" key="5">
    <source>
        <dbReference type="Pfam" id="PF19445"/>
    </source>
</evidence>
<organism>
    <name type="scientific">Serpula lacrymans var. lacrymans (strain S7.9)</name>
    <name type="common">Dry rot fungus</name>
    <dbReference type="NCBI Taxonomy" id="578457"/>
    <lineage>
        <taxon>Eukaryota</taxon>
        <taxon>Fungi</taxon>
        <taxon>Dikarya</taxon>
        <taxon>Basidiomycota</taxon>
        <taxon>Agaricomycotina</taxon>
        <taxon>Agaricomycetes</taxon>
        <taxon>Agaricomycetidae</taxon>
        <taxon>Boletales</taxon>
        <taxon>Coniophorineae</taxon>
        <taxon>Serpulaceae</taxon>
        <taxon>Serpula</taxon>
    </lineage>
</organism>
<keyword evidence="2" id="KW-0396">Initiation factor</keyword>
<accession>F8ND97</accession>
<dbReference type="GO" id="GO:0008237">
    <property type="term" value="F:metallopeptidase activity"/>
    <property type="evidence" value="ECO:0007669"/>
    <property type="project" value="InterPro"/>
</dbReference>
<dbReference type="GO" id="GO:0003743">
    <property type="term" value="F:translation initiation factor activity"/>
    <property type="evidence" value="ECO:0007669"/>
    <property type="project" value="UniProtKB-KW"/>
</dbReference>
<dbReference type="EMBL" id="GL945428">
    <property type="protein sequence ID" value="EGO30181.1"/>
    <property type="molecule type" value="Genomic_DNA"/>
</dbReference>
<dbReference type="InterPro" id="IPR027524">
    <property type="entry name" value="eIF3h"/>
</dbReference>
<dbReference type="InterPro" id="IPR000555">
    <property type="entry name" value="JAMM/MPN+_dom"/>
</dbReference>
<evidence type="ECO:0000256" key="1">
    <source>
        <dbReference type="ARBA" id="ARBA00022490"/>
    </source>
</evidence>
<dbReference type="InterPro" id="IPR050242">
    <property type="entry name" value="JAMM_MPN+_peptidase_M67A"/>
</dbReference>
<proteinExistence type="predicted"/>
<evidence type="ECO:0000259" key="4">
    <source>
        <dbReference type="Pfam" id="PF01398"/>
    </source>
</evidence>
<dbReference type="InterPro" id="IPR045810">
    <property type="entry name" value="eIF3h_C"/>
</dbReference>
<evidence type="ECO:0000256" key="3">
    <source>
        <dbReference type="ARBA" id="ARBA00022917"/>
    </source>
</evidence>
<gene>
    <name evidence="6" type="ORF">SERLADRAFT_454492</name>
</gene>
<dbReference type="KEGG" id="sla:SERLADRAFT_454492"/>
<dbReference type="Pfam" id="PF19445">
    <property type="entry name" value="eIF3h_C"/>
    <property type="match status" value="1"/>
</dbReference>
<dbReference type="GeneID" id="18817034"/>
<dbReference type="PANTHER" id="PTHR10410">
    <property type="entry name" value="EUKARYOTIC TRANSLATION INITIATION FACTOR 3 -RELATED"/>
    <property type="match status" value="1"/>
</dbReference>
<dbReference type="OrthoDB" id="10265695at2759"/>
<evidence type="ECO:0000313" key="6">
    <source>
        <dbReference type="EMBL" id="EGO30181.1"/>
    </source>
</evidence>
<feature type="domain" description="JAB1/MPN/MOV34 metalloenzyme" evidence="4">
    <location>
        <begin position="49"/>
        <end position="147"/>
    </location>
</feature>
<feature type="domain" description="eIF3h C-terminal" evidence="5">
    <location>
        <begin position="167"/>
        <end position="363"/>
    </location>
</feature>
<dbReference type="RefSeq" id="XP_007312065.1">
    <property type="nucleotide sequence ID" value="XM_007312003.1"/>
</dbReference>
<sequence length="367" mass="39659">MAVTSMAAALAASLPAPQVIPALSVSVAETIPATMSDAIDIDAEVPISCVELEGSVASSIMQHVRESSAHGLLLGLDLDGTLEVTNSFPMPNGDEEDKSTKSVVRYQSSMLRSLKEVGANDNVVGFYQAMSLGVYLSQHMIDIQVVHQEKLRHGGIAIILDLSRMGKGGLSFRAFKLNASFMNAQRKNNFGNASIINHKLTFSSVLEEIPLRLRTRAIQKSFFDVVIPTTLPATPNISAKSSAVLSHCALDLGAAGAMVNFEAAIEVMDNFRTEEGNVAYLSRQIAREKARSESYLAKRREENVARVAQGLVPHPEEDVNRLFKVTSEPSKLASMLLLGQVNAYAENLESSTCSGLLQIFSAKTKYT</sequence>
<dbReference type="Gene3D" id="3.40.140.10">
    <property type="entry name" value="Cytidine Deaminase, domain 2"/>
    <property type="match status" value="1"/>
</dbReference>
<dbReference type="GO" id="GO:0005852">
    <property type="term" value="C:eukaryotic translation initiation factor 3 complex"/>
    <property type="evidence" value="ECO:0007669"/>
    <property type="project" value="InterPro"/>
</dbReference>
<dbReference type="AlphaFoldDB" id="F8ND97"/>
<evidence type="ECO:0000256" key="2">
    <source>
        <dbReference type="ARBA" id="ARBA00022540"/>
    </source>
</evidence>
<dbReference type="Pfam" id="PF01398">
    <property type="entry name" value="JAB"/>
    <property type="match status" value="1"/>
</dbReference>
<dbReference type="HOGENOM" id="CLU_044094_1_0_1"/>